<dbReference type="PROSITE" id="PS00194">
    <property type="entry name" value="THIOREDOXIN_1"/>
    <property type="match status" value="1"/>
</dbReference>
<feature type="domain" description="Thioredoxin" evidence="2">
    <location>
        <begin position="1"/>
        <end position="141"/>
    </location>
</feature>
<dbReference type="Pfam" id="PF00578">
    <property type="entry name" value="AhpC-TSA"/>
    <property type="match status" value="1"/>
</dbReference>
<dbReference type="GO" id="GO:0016491">
    <property type="term" value="F:oxidoreductase activity"/>
    <property type="evidence" value="ECO:0007669"/>
    <property type="project" value="InterPro"/>
</dbReference>
<evidence type="ECO:0000313" key="3">
    <source>
        <dbReference type="EMBL" id="DAB37990.1"/>
    </source>
</evidence>
<evidence type="ECO:0000256" key="1">
    <source>
        <dbReference type="ARBA" id="ARBA00023284"/>
    </source>
</evidence>
<reference evidence="3 4" key="1">
    <citation type="journal article" date="2017" name="Front. Microbiol.">
        <title>Comparative Genomic Analysis of the Class Epsilonproteobacteria and Proposed Reclassification to Epsilonbacteraeota (phyl. nov.).</title>
        <authorList>
            <person name="Waite D.W."/>
            <person name="Vanwonterghem I."/>
            <person name="Rinke C."/>
            <person name="Parks D.H."/>
            <person name="Zhang Y."/>
            <person name="Takai K."/>
            <person name="Sievert S.M."/>
            <person name="Simon J."/>
            <person name="Campbell B.J."/>
            <person name="Hanson T.E."/>
            <person name="Woyke T."/>
            <person name="Klotz M.G."/>
            <person name="Hugenholtz P."/>
        </authorList>
    </citation>
    <scope>NUCLEOTIDE SEQUENCE [LARGE SCALE GENOMIC DNA]</scope>
    <source>
        <strain evidence="3">UBA12443</strain>
    </source>
</reference>
<dbReference type="GO" id="GO:0016209">
    <property type="term" value="F:antioxidant activity"/>
    <property type="evidence" value="ECO:0007669"/>
    <property type="project" value="InterPro"/>
</dbReference>
<protein>
    <recommendedName>
        <fullName evidence="2">Thioredoxin domain-containing protein</fullName>
    </recommendedName>
</protein>
<keyword evidence="1" id="KW-0676">Redox-active center</keyword>
<dbReference type="InterPro" id="IPR000866">
    <property type="entry name" value="AhpC/TSA"/>
</dbReference>
<dbReference type="SUPFAM" id="SSF52833">
    <property type="entry name" value="Thioredoxin-like"/>
    <property type="match status" value="1"/>
</dbReference>
<comment type="caution">
    <text evidence="3">The sequence shown here is derived from an EMBL/GenBank/DDBJ whole genome shotgun (WGS) entry which is preliminary data.</text>
</comment>
<dbReference type="InterPro" id="IPR013766">
    <property type="entry name" value="Thioredoxin_domain"/>
</dbReference>
<dbReference type="Proteomes" id="UP000228859">
    <property type="component" value="Unassembled WGS sequence"/>
</dbReference>
<dbReference type="AlphaFoldDB" id="A0A2D3WFZ2"/>
<sequence length="162" mass="18308">MLQSTSLKIHNIFGSPVRMALFTLFMSISTFSAPISLKNTPYFHPNASVNIVIFYTSWCPPCKQSLTLLDELHKAYPRLSISRVSVDDVESQKQALPFGLSQSVPLILIADQSGNVVKRFKTLPNKTIFSDLIQRLEEGRLENGTLPPEQRIDSWKQNRKGM</sequence>
<name>A0A2D3WFZ2_9BACT</name>
<dbReference type="CDD" id="cd02947">
    <property type="entry name" value="TRX_family"/>
    <property type="match status" value="1"/>
</dbReference>
<dbReference type="EMBL" id="DLUI01000118">
    <property type="protein sequence ID" value="DAB37990.1"/>
    <property type="molecule type" value="Genomic_DNA"/>
</dbReference>
<dbReference type="InterPro" id="IPR036249">
    <property type="entry name" value="Thioredoxin-like_sf"/>
</dbReference>
<gene>
    <name evidence="3" type="ORF">CFH83_08150</name>
</gene>
<dbReference type="InterPro" id="IPR017937">
    <property type="entry name" value="Thioredoxin_CS"/>
</dbReference>
<accession>A0A2D3WFZ2</accession>
<evidence type="ECO:0000259" key="2">
    <source>
        <dbReference type="PROSITE" id="PS51352"/>
    </source>
</evidence>
<dbReference type="Gene3D" id="3.40.30.10">
    <property type="entry name" value="Glutaredoxin"/>
    <property type="match status" value="1"/>
</dbReference>
<proteinExistence type="predicted"/>
<organism evidence="3 4">
    <name type="scientific">Sulfuricurvum kujiense</name>
    <dbReference type="NCBI Taxonomy" id="148813"/>
    <lineage>
        <taxon>Bacteria</taxon>
        <taxon>Pseudomonadati</taxon>
        <taxon>Campylobacterota</taxon>
        <taxon>Epsilonproteobacteria</taxon>
        <taxon>Campylobacterales</taxon>
        <taxon>Sulfurimonadaceae</taxon>
        <taxon>Sulfuricurvum</taxon>
    </lineage>
</organism>
<evidence type="ECO:0000313" key="4">
    <source>
        <dbReference type="Proteomes" id="UP000228859"/>
    </source>
</evidence>
<dbReference type="PROSITE" id="PS51352">
    <property type="entry name" value="THIOREDOXIN_2"/>
    <property type="match status" value="1"/>
</dbReference>